<dbReference type="Gene3D" id="3.20.20.140">
    <property type="entry name" value="Metal-dependent hydrolases"/>
    <property type="match status" value="1"/>
</dbReference>
<keyword evidence="3" id="KW-1185">Reference proteome</keyword>
<dbReference type="InterPro" id="IPR032466">
    <property type="entry name" value="Metal_Hydrolase"/>
</dbReference>
<evidence type="ECO:0000259" key="1">
    <source>
        <dbReference type="Pfam" id="PF04909"/>
    </source>
</evidence>
<reference evidence="2 3" key="1">
    <citation type="submission" date="2024-11" db="EMBL/GenBank/DDBJ databases">
        <title>Using genomics to understand microbial adaptation to soil warming.</title>
        <authorList>
            <person name="Deangelis K.M. PhD."/>
        </authorList>
    </citation>
    <scope>NUCLEOTIDE SEQUENCE [LARGE SCALE GENOMIC DNA]</scope>
    <source>
        <strain evidence="2 3">GAS97</strain>
    </source>
</reference>
<feature type="domain" description="Amidohydrolase-related" evidence="1">
    <location>
        <begin position="46"/>
        <end position="324"/>
    </location>
</feature>
<dbReference type="GO" id="GO:0016787">
    <property type="term" value="F:hydrolase activity"/>
    <property type="evidence" value="ECO:0007669"/>
    <property type="project" value="UniProtKB-KW"/>
</dbReference>
<evidence type="ECO:0000313" key="2">
    <source>
        <dbReference type="EMBL" id="MFK4443884.1"/>
    </source>
</evidence>
<protein>
    <submittedName>
        <fullName evidence="2">TIM-barrel fold metal-dependent hydrolase</fullName>
    </submittedName>
</protein>
<organism evidence="2 3">
    <name type="scientific">Caballeronia udeis</name>
    <dbReference type="NCBI Taxonomy" id="1232866"/>
    <lineage>
        <taxon>Bacteria</taxon>
        <taxon>Pseudomonadati</taxon>
        <taxon>Pseudomonadota</taxon>
        <taxon>Betaproteobacteria</taxon>
        <taxon>Burkholderiales</taxon>
        <taxon>Burkholderiaceae</taxon>
        <taxon>Caballeronia</taxon>
    </lineage>
</organism>
<sequence length="327" mass="35363">MVNRRQLLVASGAALGATSLMGFQKVMGKELGYMSPIGFKVPANVVDSHCHIFDPVAFPYSSRRRYTPPSATVEDLRRFHAAIHVRCTVCVQPSVYGTDNACLLDALKQLGPDARGVAVIDKRFSGQQIDDLMGGGVVGVRINLEVGKDRNFDSAITRLEETVRTLGGRNLIIQIYAALPIIDELAPRIQVQPHPVIIDHFGLAKGADGPEQDGMSSLLGLMQSRKVFVKLSGPYQISLLGPGYADTVVIGRTLVDSAPDQVIWGSDWPHTGGSERPANAKPTDIEAFRAEDEGRNFTLVKEWAPDSGLRDKLLADNGTKLFGFAAG</sequence>
<dbReference type="InterPro" id="IPR052358">
    <property type="entry name" value="Aro_Compnd_Degr_Hydrolases"/>
</dbReference>
<dbReference type="InterPro" id="IPR006680">
    <property type="entry name" value="Amidohydro-rel"/>
</dbReference>
<accession>A0ABW8MJN6</accession>
<dbReference type="PANTHER" id="PTHR35563:SF2">
    <property type="entry name" value="BARREL METAL-DEPENDENT HYDROLASE, PUTATIVE (AFU_ORTHOLOGUE AFUA_1G16240)-RELATED"/>
    <property type="match status" value="1"/>
</dbReference>
<comment type="caution">
    <text evidence="2">The sequence shown here is derived from an EMBL/GenBank/DDBJ whole genome shotgun (WGS) entry which is preliminary data.</text>
</comment>
<proteinExistence type="predicted"/>
<dbReference type="RefSeq" id="WP_404608756.1">
    <property type="nucleotide sequence ID" value="NZ_JBIYDN010000011.1"/>
</dbReference>
<dbReference type="SUPFAM" id="SSF51556">
    <property type="entry name" value="Metallo-dependent hydrolases"/>
    <property type="match status" value="1"/>
</dbReference>
<keyword evidence="2" id="KW-0378">Hydrolase</keyword>
<dbReference type="Proteomes" id="UP001620514">
    <property type="component" value="Unassembled WGS sequence"/>
</dbReference>
<name>A0ABW8MJN6_9BURK</name>
<evidence type="ECO:0000313" key="3">
    <source>
        <dbReference type="Proteomes" id="UP001620514"/>
    </source>
</evidence>
<dbReference type="Pfam" id="PF04909">
    <property type="entry name" value="Amidohydro_2"/>
    <property type="match status" value="1"/>
</dbReference>
<gene>
    <name evidence="2" type="ORF">ABH943_003906</name>
</gene>
<dbReference type="EMBL" id="JBIYDN010000011">
    <property type="protein sequence ID" value="MFK4443884.1"/>
    <property type="molecule type" value="Genomic_DNA"/>
</dbReference>
<dbReference type="PANTHER" id="PTHR35563">
    <property type="entry name" value="BARREL METAL-DEPENDENT HYDROLASE, PUTATIVE (AFU_ORTHOLOGUE AFUA_1G16240)-RELATED"/>
    <property type="match status" value="1"/>
</dbReference>